<dbReference type="PANTHER" id="PTHR31973">
    <property type="entry name" value="POLYPROTEIN, PUTATIVE-RELATED"/>
    <property type="match status" value="1"/>
</dbReference>
<dbReference type="InterPro" id="IPR006564">
    <property type="entry name" value="Znf_PMZ"/>
</dbReference>
<keyword evidence="8" id="KW-1185">Reference proteome</keyword>
<accession>A0AAF0XQE7</accession>
<name>A0AAF0XQE7_DAUCS</name>
<dbReference type="EMBL" id="CP093350">
    <property type="protein sequence ID" value="WOH12348.1"/>
    <property type="molecule type" value="Genomic_DNA"/>
</dbReference>
<evidence type="ECO:0000256" key="5">
    <source>
        <dbReference type="SAM" id="MobiDB-lite"/>
    </source>
</evidence>
<keyword evidence="3" id="KW-0862">Zinc</keyword>
<proteinExistence type="predicted"/>
<keyword evidence="1" id="KW-0479">Metal-binding</keyword>
<dbReference type="GO" id="GO:0008270">
    <property type="term" value="F:zinc ion binding"/>
    <property type="evidence" value="ECO:0007669"/>
    <property type="project" value="UniProtKB-KW"/>
</dbReference>
<evidence type="ECO:0000256" key="3">
    <source>
        <dbReference type="ARBA" id="ARBA00022833"/>
    </source>
</evidence>
<feature type="compositionally biased region" description="Basic and acidic residues" evidence="5">
    <location>
        <begin position="429"/>
        <end position="439"/>
    </location>
</feature>
<keyword evidence="2 4" id="KW-0863">Zinc-finger</keyword>
<evidence type="ECO:0000313" key="7">
    <source>
        <dbReference type="EMBL" id="WOH12348.1"/>
    </source>
</evidence>
<evidence type="ECO:0000256" key="1">
    <source>
        <dbReference type="ARBA" id="ARBA00022723"/>
    </source>
</evidence>
<dbReference type="InterPro" id="IPR018289">
    <property type="entry name" value="MULE_transposase_dom"/>
</dbReference>
<evidence type="ECO:0000259" key="6">
    <source>
        <dbReference type="PROSITE" id="PS50966"/>
    </source>
</evidence>
<evidence type="ECO:0000256" key="2">
    <source>
        <dbReference type="ARBA" id="ARBA00022771"/>
    </source>
</evidence>
<evidence type="ECO:0000256" key="4">
    <source>
        <dbReference type="PROSITE-ProRule" id="PRU00325"/>
    </source>
</evidence>
<feature type="region of interest" description="Disordered" evidence="5">
    <location>
        <begin position="413"/>
        <end position="439"/>
    </location>
</feature>
<reference evidence="7" key="2">
    <citation type="submission" date="2022-03" db="EMBL/GenBank/DDBJ databases">
        <title>Draft title - Genomic analysis of global carrot germplasm unveils the trajectory of domestication and the origin of high carotenoid orange carrot.</title>
        <authorList>
            <person name="Iorizzo M."/>
            <person name="Ellison S."/>
            <person name="Senalik D."/>
            <person name="Macko-Podgorni A."/>
            <person name="Grzebelus D."/>
            <person name="Bostan H."/>
            <person name="Rolling W."/>
            <person name="Curaba J."/>
            <person name="Simon P."/>
        </authorList>
    </citation>
    <scope>NUCLEOTIDE SEQUENCE</scope>
    <source>
        <tissue evidence="7">Leaf</tissue>
    </source>
</reference>
<dbReference type="Proteomes" id="UP000077755">
    <property type="component" value="Chromosome 8"/>
</dbReference>
<dbReference type="PROSITE" id="PS50966">
    <property type="entry name" value="ZF_SWIM"/>
    <property type="match status" value="1"/>
</dbReference>
<gene>
    <name evidence="7" type="ORF">DCAR_0831850</name>
</gene>
<dbReference type="PANTHER" id="PTHR31973:SF199">
    <property type="entry name" value="SWIM-TYPE DOMAIN-CONTAINING PROTEIN"/>
    <property type="match status" value="1"/>
</dbReference>
<dbReference type="Pfam" id="PF10551">
    <property type="entry name" value="MULE"/>
    <property type="match status" value="1"/>
</dbReference>
<dbReference type="SMART" id="SM00575">
    <property type="entry name" value="ZnF_PMZ"/>
    <property type="match status" value="1"/>
</dbReference>
<dbReference type="InterPro" id="IPR007527">
    <property type="entry name" value="Znf_SWIM"/>
</dbReference>
<organism evidence="7 8">
    <name type="scientific">Daucus carota subsp. sativus</name>
    <name type="common">Carrot</name>
    <dbReference type="NCBI Taxonomy" id="79200"/>
    <lineage>
        <taxon>Eukaryota</taxon>
        <taxon>Viridiplantae</taxon>
        <taxon>Streptophyta</taxon>
        <taxon>Embryophyta</taxon>
        <taxon>Tracheophyta</taxon>
        <taxon>Spermatophyta</taxon>
        <taxon>Magnoliopsida</taxon>
        <taxon>eudicotyledons</taxon>
        <taxon>Gunneridae</taxon>
        <taxon>Pentapetalae</taxon>
        <taxon>asterids</taxon>
        <taxon>campanulids</taxon>
        <taxon>Apiales</taxon>
        <taxon>Apiaceae</taxon>
        <taxon>Apioideae</taxon>
        <taxon>Scandiceae</taxon>
        <taxon>Daucinae</taxon>
        <taxon>Daucus</taxon>
        <taxon>Daucus sect. Daucus</taxon>
    </lineage>
</organism>
<protein>
    <recommendedName>
        <fullName evidence="6">SWIM-type domain-containing protein</fullName>
    </recommendedName>
</protein>
<reference evidence="7" key="1">
    <citation type="journal article" date="2016" name="Nat. Genet.">
        <title>A high-quality carrot genome assembly provides new insights into carotenoid accumulation and asterid genome evolution.</title>
        <authorList>
            <person name="Iorizzo M."/>
            <person name="Ellison S."/>
            <person name="Senalik D."/>
            <person name="Zeng P."/>
            <person name="Satapoomin P."/>
            <person name="Huang J."/>
            <person name="Bowman M."/>
            <person name="Iovene M."/>
            <person name="Sanseverino W."/>
            <person name="Cavagnaro P."/>
            <person name="Yildiz M."/>
            <person name="Macko-Podgorni A."/>
            <person name="Moranska E."/>
            <person name="Grzebelus E."/>
            <person name="Grzebelus D."/>
            <person name="Ashrafi H."/>
            <person name="Zheng Z."/>
            <person name="Cheng S."/>
            <person name="Spooner D."/>
            <person name="Van Deynze A."/>
            <person name="Simon P."/>
        </authorList>
    </citation>
    <scope>NUCLEOTIDE SEQUENCE</scope>
    <source>
        <tissue evidence="7">Leaf</tissue>
    </source>
</reference>
<feature type="domain" description="SWIM-type" evidence="6">
    <location>
        <begin position="339"/>
        <end position="371"/>
    </location>
</feature>
<evidence type="ECO:0000313" key="8">
    <source>
        <dbReference type="Proteomes" id="UP000077755"/>
    </source>
</evidence>
<dbReference type="AlphaFoldDB" id="A0AAF0XQE7"/>
<sequence>MRIMNGTLEEQFQKLWDYRTELLKRNPNSTVEIDIEPGIVSNYFTLKCFMCTFFLNSRSVLVGAVGVFRRMYICLGGLKHGFKLGCRKFIGLDGCHLKSAYKGQLLCAVGLDGNNCMFPIAYAVVEAEKLDSWRWFVAYLVQDFDIGLGDGWSFISDRQKGLLNVVQEMLPMAEHRYCVRHLHNNFKGKYGGRSLKDKLWACARASNIEAFQVAMTNIKEENEGAWKWLTEVPFHHWTRSHFKTESRCDLLLNNMCESFNRCILGAREQGVLLMLEMIREYLMRRLQTKRDEMVSWEDKKFTPKIYKIIEKNKKLSGSCYSTYAGYDEFEVTTFTGSKYAVHLGNRTCGCMRWDLCGIPCQHVISCLNRMGYSVEDYVDKVYTTANYKKAYSGIIYPMNGHNLWEKSGLVMKPPTVERQPGRPKKRRRPEMPDLVEKEIEGVKTLSKKTQLTVR</sequence>